<accession>A0AAN8UKS9</accession>
<dbReference type="Pfam" id="PF04043">
    <property type="entry name" value="PMEI"/>
    <property type="match status" value="1"/>
</dbReference>
<dbReference type="SMART" id="SM00856">
    <property type="entry name" value="PMEI"/>
    <property type="match status" value="1"/>
</dbReference>
<feature type="transmembrane region" description="Helical" evidence="1">
    <location>
        <begin position="20"/>
        <end position="40"/>
    </location>
</feature>
<dbReference type="InterPro" id="IPR006501">
    <property type="entry name" value="Pectinesterase_inhib_dom"/>
</dbReference>
<dbReference type="EMBL" id="JBAMMX010000023">
    <property type="protein sequence ID" value="KAK6917335.1"/>
    <property type="molecule type" value="Genomic_DNA"/>
</dbReference>
<keyword evidence="1" id="KW-1133">Transmembrane helix</keyword>
<dbReference type="SUPFAM" id="SSF101148">
    <property type="entry name" value="Plant invertase/pectin methylesterase inhibitor"/>
    <property type="match status" value="1"/>
</dbReference>
<name>A0AAN8UKS9_9MAGN</name>
<sequence>MATSYQPLLDPPRTKPLHCRALFCVLSLAAIITLASLIALRTSSPGYQSVSTLICDRAYDPVSCVSQLSELSFNGAMPSMIDEDHLTVHLKKSSMIMRNAVEMANHAKNEINSPREQAALADCVELMGISMGQVADSIVALSNLAVSSRVDAHTWLSSVLTNHFTCLDGLEGRSSCCRNWLHSSRHLLPKRRLAEEAPSCGTTCWL</sequence>
<dbReference type="Gene3D" id="1.20.140.40">
    <property type="entry name" value="Invertase/pectin methylesterase inhibitor family protein"/>
    <property type="match status" value="1"/>
</dbReference>
<keyword evidence="1" id="KW-0812">Transmembrane</keyword>
<gene>
    <name evidence="3" type="ORF">RJ641_018086</name>
</gene>
<dbReference type="Proteomes" id="UP001370490">
    <property type="component" value="Unassembled WGS sequence"/>
</dbReference>
<organism evidence="3 4">
    <name type="scientific">Dillenia turbinata</name>
    <dbReference type="NCBI Taxonomy" id="194707"/>
    <lineage>
        <taxon>Eukaryota</taxon>
        <taxon>Viridiplantae</taxon>
        <taxon>Streptophyta</taxon>
        <taxon>Embryophyta</taxon>
        <taxon>Tracheophyta</taxon>
        <taxon>Spermatophyta</taxon>
        <taxon>Magnoliopsida</taxon>
        <taxon>eudicotyledons</taxon>
        <taxon>Gunneridae</taxon>
        <taxon>Pentapetalae</taxon>
        <taxon>Dilleniales</taxon>
        <taxon>Dilleniaceae</taxon>
        <taxon>Dillenia</taxon>
    </lineage>
</organism>
<dbReference type="PANTHER" id="PTHR31707">
    <property type="entry name" value="PECTINESTERASE"/>
    <property type="match status" value="1"/>
</dbReference>
<keyword evidence="1" id="KW-0472">Membrane</keyword>
<dbReference type="NCBIfam" id="TIGR01614">
    <property type="entry name" value="PME_inhib"/>
    <property type="match status" value="1"/>
</dbReference>
<evidence type="ECO:0000256" key="1">
    <source>
        <dbReference type="SAM" id="Phobius"/>
    </source>
</evidence>
<dbReference type="InterPro" id="IPR035513">
    <property type="entry name" value="Invertase/methylesterase_inhib"/>
</dbReference>
<dbReference type="AlphaFoldDB" id="A0AAN8UKS9"/>
<reference evidence="3 4" key="1">
    <citation type="submission" date="2023-12" db="EMBL/GenBank/DDBJ databases">
        <title>A high-quality genome assembly for Dillenia turbinata (Dilleniales).</title>
        <authorList>
            <person name="Chanderbali A."/>
        </authorList>
    </citation>
    <scope>NUCLEOTIDE SEQUENCE [LARGE SCALE GENOMIC DNA]</scope>
    <source>
        <strain evidence="3">LSX21</strain>
        <tissue evidence="3">Leaf</tissue>
    </source>
</reference>
<proteinExistence type="predicted"/>
<dbReference type="GO" id="GO:0004857">
    <property type="term" value="F:enzyme inhibitor activity"/>
    <property type="evidence" value="ECO:0007669"/>
    <property type="project" value="InterPro"/>
</dbReference>
<evidence type="ECO:0000313" key="3">
    <source>
        <dbReference type="EMBL" id="KAK6917335.1"/>
    </source>
</evidence>
<feature type="domain" description="Pectinesterase inhibitor" evidence="2">
    <location>
        <begin position="46"/>
        <end position="187"/>
    </location>
</feature>
<protein>
    <submittedName>
        <fullName evidence="3">Pectinesterase inhibitor domain</fullName>
    </submittedName>
</protein>
<keyword evidence="4" id="KW-1185">Reference proteome</keyword>
<evidence type="ECO:0000259" key="2">
    <source>
        <dbReference type="SMART" id="SM00856"/>
    </source>
</evidence>
<evidence type="ECO:0000313" key="4">
    <source>
        <dbReference type="Proteomes" id="UP001370490"/>
    </source>
</evidence>
<comment type="caution">
    <text evidence="3">The sequence shown here is derived from an EMBL/GenBank/DDBJ whole genome shotgun (WGS) entry which is preliminary data.</text>
</comment>
<dbReference type="CDD" id="cd15799">
    <property type="entry name" value="PMEI-like_4"/>
    <property type="match status" value="1"/>
</dbReference>